<proteinExistence type="predicted"/>
<dbReference type="PANTHER" id="PTHR43617">
    <property type="entry name" value="L-AMINO ACID N-ACETYLTRANSFERASE"/>
    <property type="match status" value="1"/>
</dbReference>
<evidence type="ECO:0000313" key="3">
    <source>
        <dbReference type="Proteomes" id="UP000182762"/>
    </source>
</evidence>
<dbReference type="RefSeq" id="WP_061805802.1">
    <property type="nucleotide sequence ID" value="NZ_FOXX01000009.1"/>
</dbReference>
<dbReference type="CDD" id="cd04301">
    <property type="entry name" value="NAT_SF"/>
    <property type="match status" value="1"/>
</dbReference>
<dbReference type="EMBL" id="FOXX01000009">
    <property type="protein sequence ID" value="SFQ78615.1"/>
    <property type="molecule type" value="Genomic_DNA"/>
</dbReference>
<evidence type="ECO:0000259" key="1">
    <source>
        <dbReference type="PROSITE" id="PS51186"/>
    </source>
</evidence>
<dbReference type="Gene3D" id="3.40.630.30">
    <property type="match status" value="1"/>
</dbReference>
<evidence type="ECO:0000313" key="2">
    <source>
        <dbReference type="EMBL" id="SFQ78615.1"/>
    </source>
</evidence>
<dbReference type="PROSITE" id="PS51186">
    <property type="entry name" value="GNAT"/>
    <property type="match status" value="1"/>
</dbReference>
<dbReference type="Proteomes" id="UP000182762">
    <property type="component" value="Unassembled WGS sequence"/>
</dbReference>
<keyword evidence="3" id="KW-1185">Reference proteome</keyword>
<dbReference type="SUPFAM" id="SSF55729">
    <property type="entry name" value="Acyl-CoA N-acyltransferases (Nat)"/>
    <property type="match status" value="1"/>
</dbReference>
<dbReference type="PANTHER" id="PTHR43617:SF30">
    <property type="entry name" value="HISTONE ACETYLTRANSFERASE"/>
    <property type="match status" value="1"/>
</dbReference>
<dbReference type="InterPro" id="IPR050276">
    <property type="entry name" value="MshD_Acetyltransferase"/>
</dbReference>
<dbReference type="InterPro" id="IPR000182">
    <property type="entry name" value="GNAT_dom"/>
</dbReference>
<dbReference type="GeneID" id="93712058"/>
<name>A0A1I6BCD6_9BACI</name>
<dbReference type="InterPro" id="IPR016181">
    <property type="entry name" value="Acyl_CoA_acyltransferase"/>
</dbReference>
<comment type="caution">
    <text evidence="2">The sequence shown here is derived from an EMBL/GenBank/DDBJ whole genome shotgun (WGS) entry which is preliminary data.</text>
</comment>
<accession>A0A1I6BCD6</accession>
<protein>
    <submittedName>
        <fullName evidence="2">L-amino acid N-acyltransferase YncA</fullName>
    </submittedName>
</protein>
<gene>
    <name evidence="2" type="ORF">SAMN02745910_03456</name>
</gene>
<sequence>MKIRKASERDIKEIARIYVDSWRTTYDGLVPRAFLKQLSYKTSQHKWQSFYDDQVNETFVYVAVDDMEKVVGFAAARCMLHNKREGELYALYLLDQCQGQGVGRSLVKAIADHFIQNDVSSMFVWVMKNNRAGRGFYQSLKGTYTKGRQSEFGGYVVEDEAYKWSDLSLLT</sequence>
<feature type="domain" description="N-acetyltransferase" evidence="1">
    <location>
        <begin position="1"/>
        <end position="171"/>
    </location>
</feature>
<reference evidence="2 3" key="1">
    <citation type="submission" date="2016-10" db="EMBL/GenBank/DDBJ databases">
        <authorList>
            <person name="Varghese N."/>
            <person name="Submissions S."/>
        </authorList>
    </citation>
    <scope>NUCLEOTIDE SEQUENCE [LARGE SCALE GENOMIC DNA]</scope>
    <source>
        <strain evidence="2 3">DSM 13796</strain>
    </source>
</reference>
<organism evidence="2 3">
    <name type="scientific">Priestia endophytica DSM 13796</name>
    <dbReference type="NCBI Taxonomy" id="1121089"/>
    <lineage>
        <taxon>Bacteria</taxon>
        <taxon>Bacillati</taxon>
        <taxon>Bacillota</taxon>
        <taxon>Bacilli</taxon>
        <taxon>Bacillales</taxon>
        <taxon>Bacillaceae</taxon>
        <taxon>Priestia</taxon>
    </lineage>
</organism>
<dbReference type="Pfam" id="PF00583">
    <property type="entry name" value="Acetyltransf_1"/>
    <property type="match status" value="1"/>
</dbReference>